<proteinExistence type="predicted"/>
<comment type="caution">
    <text evidence="2">The sequence shown here is derived from an EMBL/GenBank/DDBJ whole genome shotgun (WGS) entry which is preliminary data.</text>
</comment>
<evidence type="ECO:0000259" key="1">
    <source>
        <dbReference type="Pfam" id="PF01551"/>
    </source>
</evidence>
<reference evidence="2" key="1">
    <citation type="submission" date="2022-01" db="EMBL/GenBank/DDBJ databases">
        <title>Collection of gut derived symbiotic bacterial strains cultured from healthy donors.</title>
        <authorList>
            <person name="Lin H."/>
            <person name="Kohout C."/>
            <person name="Waligurski E."/>
            <person name="Pamer E.G."/>
        </authorList>
    </citation>
    <scope>NUCLEOTIDE SEQUENCE</scope>
    <source>
        <strain evidence="2">DFI.7.46</strain>
    </source>
</reference>
<dbReference type="PANTHER" id="PTHR21666">
    <property type="entry name" value="PEPTIDASE-RELATED"/>
    <property type="match status" value="1"/>
</dbReference>
<dbReference type="GO" id="GO:0004222">
    <property type="term" value="F:metalloendopeptidase activity"/>
    <property type="evidence" value="ECO:0007669"/>
    <property type="project" value="TreeGrafter"/>
</dbReference>
<feature type="domain" description="M23ase beta-sheet core" evidence="1">
    <location>
        <begin position="155"/>
        <end position="249"/>
    </location>
</feature>
<evidence type="ECO:0000313" key="2">
    <source>
        <dbReference type="EMBL" id="MCG4618584.1"/>
    </source>
</evidence>
<dbReference type="EMBL" id="JAKNHJ010000019">
    <property type="protein sequence ID" value="MCG4618584.1"/>
    <property type="molecule type" value="Genomic_DNA"/>
</dbReference>
<organism evidence="2 3">
    <name type="scientific">Varibaculum cambriense</name>
    <dbReference type="NCBI Taxonomy" id="184870"/>
    <lineage>
        <taxon>Bacteria</taxon>
        <taxon>Bacillati</taxon>
        <taxon>Actinomycetota</taxon>
        <taxon>Actinomycetes</taxon>
        <taxon>Actinomycetales</taxon>
        <taxon>Actinomycetaceae</taxon>
        <taxon>Varibaculum</taxon>
    </lineage>
</organism>
<dbReference type="InterPro" id="IPR050570">
    <property type="entry name" value="Cell_wall_metabolism_enzyme"/>
</dbReference>
<dbReference type="AlphaFoldDB" id="A0AAJ1BCW0"/>
<dbReference type="SUPFAM" id="SSF51261">
    <property type="entry name" value="Duplicated hybrid motif"/>
    <property type="match status" value="1"/>
</dbReference>
<dbReference type="Proteomes" id="UP001200537">
    <property type="component" value="Unassembled WGS sequence"/>
</dbReference>
<protein>
    <submittedName>
        <fullName evidence="2">M23 family metallopeptidase</fullName>
    </submittedName>
</protein>
<dbReference type="InterPro" id="IPR016047">
    <property type="entry name" value="M23ase_b-sheet_dom"/>
</dbReference>
<dbReference type="PANTHER" id="PTHR21666:SF270">
    <property type="entry name" value="MUREIN HYDROLASE ACTIVATOR ENVC"/>
    <property type="match status" value="1"/>
</dbReference>
<evidence type="ECO:0000313" key="3">
    <source>
        <dbReference type="Proteomes" id="UP001200537"/>
    </source>
</evidence>
<dbReference type="RefSeq" id="WP_024058757.1">
    <property type="nucleotide sequence ID" value="NZ_CBCTPO010000008.1"/>
</dbReference>
<gene>
    <name evidence="2" type="ORF">L0M99_08795</name>
</gene>
<name>A0AAJ1BCW0_9ACTO</name>
<dbReference type="InterPro" id="IPR011055">
    <property type="entry name" value="Dup_hybrid_motif"/>
</dbReference>
<dbReference type="CDD" id="cd12797">
    <property type="entry name" value="M23_peptidase"/>
    <property type="match status" value="1"/>
</dbReference>
<dbReference type="Gene3D" id="2.70.70.10">
    <property type="entry name" value="Glucose Permease (Domain IIA)"/>
    <property type="match status" value="1"/>
</dbReference>
<sequence>MAESVTRRRSRGAERRRRRRFQRYAAVPRALVILALAAVTIIAPLTGFVQADKPGSMIAHVLSLQTDGESWAGSAHSLEAVDSEEGLVPVPAAGTRARILSADPQCQFSNVGSGNRATQTMSNEGAILFPLQRGVFHQSSPFGNRIHPISGILKLHTGTDFAAPSGTPIHSLTDGVVDFVGPMGGGGNTVRVKHIIDGETVYSQYKHMLPGSFAVSVGQQVKAGDQLGAVGSTGNSTGNHLHFEIMPGNENNFIDPVPWLESHHFRYLGQKCE</sequence>
<accession>A0AAJ1BCW0</accession>
<dbReference type="Pfam" id="PF01551">
    <property type="entry name" value="Peptidase_M23"/>
    <property type="match status" value="1"/>
</dbReference>